<dbReference type="GeneID" id="39745822"/>
<evidence type="ECO:0000256" key="2">
    <source>
        <dbReference type="SAM" id="SignalP"/>
    </source>
</evidence>
<accession>A0A1Y1JEE4</accession>
<keyword evidence="1" id="KW-0812">Transmembrane</keyword>
<evidence type="ECO:0000313" key="4">
    <source>
        <dbReference type="Proteomes" id="UP000195521"/>
    </source>
</evidence>
<reference evidence="4" key="1">
    <citation type="submission" date="2017-04" db="EMBL/GenBank/DDBJ databases">
        <title>Plasmodium gonderi genome.</title>
        <authorList>
            <person name="Arisue N."/>
            <person name="Honma H."/>
            <person name="Kawai S."/>
            <person name="Tougan T."/>
            <person name="Tanabe K."/>
            <person name="Horii T."/>
        </authorList>
    </citation>
    <scope>NUCLEOTIDE SEQUENCE [LARGE SCALE GENOMIC DNA]</scope>
    <source>
        <strain evidence="4">ATCC 30045</strain>
    </source>
</reference>
<evidence type="ECO:0000313" key="3">
    <source>
        <dbReference type="EMBL" id="GAW79122.1"/>
    </source>
</evidence>
<evidence type="ECO:0000256" key="1">
    <source>
        <dbReference type="SAM" id="Phobius"/>
    </source>
</evidence>
<proteinExistence type="predicted"/>
<sequence length="143" mass="16869">MKLLFRIVIFLFLLLVLTYGNDDINRPQEKKKKKQYRNKFRKSGKISTLNNEPGKNFLQIKSAHIYNPSISYRDFFDNNAMGTSTIYYNRLMWGAVIFLIMFILVSSIGIYLYVNNLENGVRKKRHVKNPTNYYVINPTIPYA</sequence>
<dbReference type="AlphaFoldDB" id="A0A1Y1JEE4"/>
<gene>
    <name evidence="3" type="ORF">PGO_020920</name>
</gene>
<feature type="transmembrane region" description="Helical" evidence="1">
    <location>
        <begin position="91"/>
        <end position="114"/>
    </location>
</feature>
<dbReference type="EMBL" id="BDQF01000002">
    <property type="protein sequence ID" value="GAW79122.1"/>
    <property type="molecule type" value="Genomic_DNA"/>
</dbReference>
<keyword evidence="1" id="KW-1133">Transmembrane helix</keyword>
<comment type="caution">
    <text evidence="3">The sequence shown here is derived from an EMBL/GenBank/DDBJ whole genome shotgun (WGS) entry which is preliminary data.</text>
</comment>
<dbReference type="OrthoDB" id="374985at2759"/>
<protein>
    <recommendedName>
        <fullName evidence="5">Variable surface protein</fullName>
    </recommendedName>
</protein>
<evidence type="ECO:0008006" key="5">
    <source>
        <dbReference type="Google" id="ProtNLM"/>
    </source>
</evidence>
<dbReference type="Proteomes" id="UP000195521">
    <property type="component" value="Unassembled WGS sequence"/>
</dbReference>
<feature type="chain" id="PRO_5012711184" description="Variable surface protein" evidence="2">
    <location>
        <begin position="21"/>
        <end position="143"/>
    </location>
</feature>
<dbReference type="RefSeq" id="XP_028541711.1">
    <property type="nucleotide sequence ID" value="XM_028685910.1"/>
</dbReference>
<keyword evidence="4" id="KW-1185">Reference proteome</keyword>
<feature type="signal peptide" evidence="2">
    <location>
        <begin position="1"/>
        <end position="20"/>
    </location>
</feature>
<organism evidence="3 4">
    <name type="scientific">Plasmodium gonderi</name>
    <dbReference type="NCBI Taxonomy" id="77519"/>
    <lineage>
        <taxon>Eukaryota</taxon>
        <taxon>Sar</taxon>
        <taxon>Alveolata</taxon>
        <taxon>Apicomplexa</taxon>
        <taxon>Aconoidasida</taxon>
        <taxon>Haemosporida</taxon>
        <taxon>Plasmodiidae</taxon>
        <taxon>Plasmodium</taxon>
        <taxon>Plasmodium (Plasmodium)</taxon>
    </lineage>
</organism>
<dbReference type="OMA" id="LICAKDN"/>
<keyword evidence="1" id="KW-0472">Membrane</keyword>
<name>A0A1Y1JEE4_PLAGO</name>
<keyword evidence="2" id="KW-0732">Signal</keyword>